<feature type="domain" description="Alanine racemase C-terminal" evidence="12">
    <location>
        <begin position="243"/>
        <end position="367"/>
    </location>
</feature>
<dbReference type="SMART" id="SM01005">
    <property type="entry name" value="Ala_racemase_C"/>
    <property type="match status" value="1"/>
</dbReference>
<dbReference type="InterPro" id="IPR009006">
    <property type="entry name" value="Ala_racemase/Decarboxylase_C"/>
</dbReference>
<dbReference type="UniPathway" id="UPA00042">
    <property type="reaction ID" value="UER00497"/>
</dbReference>
<dbReference type="InterPro" id="IPR029066">
    <property type="entry name" value="PLP-binding_barrel"/>
</dbReference>
<evidence type="ECO:0000313" key="14">
    <source>
        <dbReference type="Proteomes" id="UP000077763"/>
    </source>
</evidence>
<dbReference type="InterPro" id="IPR000821">
    <property type="entry name" value="Ala_racemase"/>
</dbReference>
<dbReference type="SUPFAM" id="SSF50621">
    <property type="entry name" value="Alanine racemase C-terminal domain-like"/>
    <property type="match status" value="1"/>
</dbReference>
<organism evidence="13 14">
    <name type="scientific">Methylomonas methanica</name>
    <dbReference type="NCBI Taxonomy" id="421"/>
    <lineage>
        <taxon>Bacteria</taxon>
        <taxon>Pseudomonadati</taxon>
        <taxon>Pseudomonadota</taxon>
        <taxon>Gammaproteobacteria</taxon>
        <taxon>Methylococcales</taxon>
        <taxon>Methylococcaceae</taxon>
        <taxon>Methylomonas</taxon>
    </lineage>
</organism>
<feature type="active site" description="Proton acceptor; specific for L-alanine" evidence="9">
    <location>
        <position position="264"/>
    </location>
</feature>
<evidence type="ECO:0000256" key="3">
    <source>
        <dbReference type="ARBA" id="ARBA00004752"/>
    </source>
</evidence>
<protein>
    <recommendedName>
        <fullName evidence="5 9">Alanine racemase</fullName>
        <ecNumber evidence="5 9">5.1.1.1</ecNumber>
    </recommendedName>
</protein>
<dbReference type="RefSeq" id="WP_064036121.1">
    <property type="nucleotide sequence ID" value="NZ_LUUH01000038.1"/>
</dbReference>
<dbReference type="InterPro" id="IPR020622">
    <property type="entry name" value="Ala_racemase_pyridoxalP-BS"/>
</dbReference>
<feature type="modified residue" description="N6-(pyridoxal phosphate)lysine" evidence="9 10">
    <location>
        <position position="35"/>
    </location>
</feature>
<evidence type="ECO:0000256" key="6">
    <source>
        <dbReference type="ARBA" id="ARBA00022898"/>
    </source>
</evidence>
<accession>A0A177MK09</accession>
<evidence type="ECO:0000256" key="10">
    <source>
        <dbReference type="PIRSR" id="PIRSR600821-50"/>
    </source>
</evidence>
<dbReference type="CDD" id="cd06827">
    <property type="entry name" value="PLPDE_III_AR_proteobact"/>
    <property type="match status" value="1"/>
</dbReference>
<dbReference type="AlphaFoldDB" id="A0A177MK09"/>
<dbReference type="Pfam" id="PF01168">
    <property type="entry name" value="Ala_racemase_N"/>
    <property type="match status" value="1"/>
</dbReference>
<dbReference type="GO" id="GO:0030170">
    <property type="term" value="F:pyridoxal phosphate binding"/>
    <property type="evidence" value="ECO:0007669"/>
    <property type="project" value="UniProtKB-UniRule"/>
</dbReference>
<sequence>MTPAAFVRLDLEAARHNLAQVKRYAPDNKIMAVIKANGYGHGMTRVATALDLADGFAVARVDEGVRLRQAGFKQSITVLQGFVCVDELLQLLKFQLAAVIHTPQQISILQQQADAEGKLAVWLKMDTGMNRLGFKGADFNAAYQQLLGCALVEQPINLITHFANADDLLDDKTRRQIDLFNDAVKDYPGECSIANSAGIIGWPNVRFGSAQDRSSDWVRPGLMLYGCSPFAGKTGADFGLKPVMSLHSRLIAVKDVASGETVGYSGTWQCQTATRLGVVSIGYGDGYHRHTKSGAPVLVNGQRVTLIGRVSMDMITVDLNSQPGAQPGDSVTLWGDGLPVEEIALQADTIPYTLLCGITQRVQVIEQGLTDDDQTITSTS</sequence>
<dbReference type="Gene3D" id="3.20.20.10">
    <property type="entry name" value="Alanine racemase"/>
    <property type="match status" value="1"/>
</dbReference>
<dbReference type="FunFam" id="3.20.20.10:FF:000002">
    <property type="entry name" value="Alanine racemase"/>
    <property type="match status" value="1"/>
</dbReference>
<dbReference type="PANTHER" id="PTHR30511">
    <property type="entry name" value="ALANINE RACEMASE"/>
    <property type="match status" value="1"/>
</dbReference>
<comment type="pathway">
    <text evidence="8 9">Amino-acid biosynthesis; D-alanine biosynthesis; D-alanine from L-alanine: step 1/1.</text>
</comment>
<dbReference type="PANTHER" id="PTHR30511:SF4">
    <property type="entry name" value="ALANINE RACEMASE, BIOSYNTHETIC"/>
    <property type="match status" value="1"/>
</dbReference>
<evidence type="ECO:0000256" key="7">
    <source>
        <dbReference type="ARBA" id="ARBA00023235"/>
    </source>
</evidence>
<dbReference type="Proteomes" id="UP000077763">
    <property type="component" value="Unassembled WGS sequence"/>
</dbReference>
<evidence type="ECO:0000256" key="9">
    <source>
        <dbReference type="HAMAP-Rule" id="MF_01201"/>
    </source>
</evidence>
<dbReference type="EMBL" id="LUUH01000038">
    <property type="protein sequence ID" value="OAI05961.1"/>
    <property type="molecule type" value="Genomic_DNA"/>
</dbReference>
<dbReference type="HAMAP" id="MF_01201">
    <property type="entry name" value="Ala_racemase"/>
    <property type="match status" value="1"/>
</dbReference>
<feature type="binding site" evidence="9 11">
    <location>
        <position position="131"/>
    </location>
    <ligand>
        <name>substrate</name>
    </ligand>
</feature>
<name>A0A177MK09_METMH</name>
<dbReference type="Gene3D" id="2.40.37.10">
    <property type="entry name" value="Lyase, Ornithine Decarboxylase, Chain A, domain 1"/>
    <property type="match status" value="1"/>
</dbReference>
<evidence type="ECO:0000256" key="2">
    <source>
        <dbReference type="ARBA" id="ARBA00001933"/>
    </source>
</evidence>
<comment type="caution">
    <text evidence="13">The sequence shown here is derived from an EMBL/GenBank/DDBJ whole genome shotgun (WGS) entry which is preliminary data.</text>
</comment>
<feature type="active site" description="Proton acceptor; specific for D-alanine" evidence="9">
    <location>
        <position position="35"/>
    </location>
</feature>
<dbReference type="SUPFAM" id="SSF51419">
    <property type="entry name" value="PLP-binding barrel"/>
    <property type="match status" value="1"/>
</dbReference>
<evidence type="ECO:0000256" key="5">
    <source>
        <dbReference type="ARBA" id="ARBA00013089"/>
    </source>
</evidence>
<dbReference type="InterPro" id="IPR011079">
    <property type="entry name" value="Ala_racemase_C"/>
</dbReference>
<dbReference type="NCBIfam" id="TIGR00492">
    <property type="entry name" value="alr"/>
    <property type="match status" value="1"/>
</dbReference>
<comment type="catalytic activity">
    <reaction evidence="1 9">
        <text>L-alanine = D-alanine</text>
        <dbReference type="Rhea" id="RHEA:20249"/>
        <dbReference type="ChEBI" id="CHEBI:57416"/>
        <dbReference type="ChEBI" id="CHEBI:57972"/>
        <dbReference type="EC" id="5.1.1.1"/>
    </reaction>
</comment>
<reference evidence="13 14" key="1">
    <citation type="submission" date="2016-03" db="EMBL/GenBank/DDBJ databases">
        <authorList>
            <person name="Ploux O."/>
        </authorList>
    </citation>
    <scope>NUCLEOTIDE SEQUENCE [LARGE SCALE GENOMIC DNA]</scope>
    <source>
        <strain evidence="13 14">R-45371</strain>
    </source>
</reference>
<dbReference type="Pfam" id="PF00842">
    <property type="entry name" value="Ala_racemase_C"/>
    <property type="match status" value="1"/>
</dbReference>
<comment type="similarity">
    <text evidence="4 9">Belongs to the alanine racemase family.</text>
</comment>
<evidence type="ECO:0000256" key="8">
    <source>
        <dbReference type="ARBA" id="ARBA00037912"/>
    </source>
</evidence>
<evidence type="ECO:0000259" key="12">
    <source>
        <dbReference type="SMART" id="SM01005"/>
    </source>
</evidence>
<proteinExistence type="inferred from homology"/>
<evidence type="ECO:0000313" key="13">
    <source>
        <dbReference type="EMBL" id="OAI05961.1"/>
    </source>
</evidence>
<keyword evidence="6 9" id="KW-0663">Pyridoxal phosphate</keyword>
<evidence type="ECO:0000256" key="4">
    <source>
        <dbReference type="ARBA" id="ARBA00007880"/>
    </source>
</evidence>
<keyword evidence="7 9" id="KW-0413">Isomerase</keyword>
<dbReference type="PRINTS" id="PR00992">
    <property type="entry name" value="ALARACEMASE"/>
</dbReference>
<dbReference type="GO" id="GO:0005829">
    <property type="term" value="C:cytosol"/>
    <property type="evidence" value="ECO:0007669"/>
    <property type="project" value="TreeGrafter"/>
</dbReference>
<dbReference type="EC" id="5.1.1.1" evidence="5 9"/>
<evidence type="ECO:0000256" key="11">
    <source>
        <dbReference type="PIRSR" id="PIRSR600821-52"/>
    </source>
</evidence>
<dbReference type="FunFam" id="2.40.37.10:FF:000002">
    <property type="entry name" value="Alanine racemase"/>
    <property type="match status" value="1"/>
</dbReference>
<dbReference type="InterPro" id="IPR001608">
    <property type="entry name" value="Ala_racemase_N"/>
</dbReference>
<dbReference type="GO" id="GO:0008784">
    <property type="term" value="F:alanine racemase activity"/>
    <property type="evidence" value="ECO:0007669"/>
    <property type="project" value="UniProtKB-UniRule"/>
</dbReference>
<dbReference type="PROSITE" id="PS00395">
    <property type="entry name" value="ALANINE_RACEMASE"/>
    <property type="match status" value="1"/>
</dbReference>
<gene>
    <name evidence="13" type="primary">alr</name>
    <name evidence="13" type="ORF">A1353_09700</name>
</gene>
<comment type="function">
    <text evidence="9">Catalyzes the interconversion of L-alanine and D-alanine. May also act on other amino acids.</text>
</comment>
<comment type="pathway">
    <text evidence="3">Cell wall biogenesis; peptidoglycan biosynthesis.</text>
</comment>
<dbReference type="GO" id="GO:0030632">
    <property type="term" value="P:D-alanine biosynthetic process"/>
    <property type="evidence" value="ECO:0007669"/>
    <property type="project" value="UniProtKB-UniRule"/>
</dbReference>
<evidence type="ECO:0000256" key="1">
    <source>
        <dbReference type="ARBA" id="ARBA00000316"/>
    </source>
</evidence>
<feature type="binding site" evidence="9 11">
    <location>
        <position position="312"/>
    </location>
    <ligand>
        <name>substrate</name>
    </ligand>
</feature>
<comment type="cofactor">
    <cofactor evidence="2 9 10">
        <name>pyridoxal 5'-phosphate</name>
        <dbReference type="ChEBI" id="CHEBI:597326"/>
    </cofactor>
</comment>